<organism evidence="2 3">
    <name type="scientific">Batrachochytrium salamandrivorans</name>
    <dbReference type="NCBI Taxonomy" id="1357716"/>
    <lineage>
        <taxon>Eukaryota</taxon>
        <taxon>Fungi</taxon>
        <taxon>Fungi incertae sedis</taxon>
        <taxon>Chytridiomycota</taxon>
        <taxon>Chytridiomycota incertae sedis</taxon>
        <taxon>Chytridiomycetes</taxon>
        <taxon>Rhizophydiales</taxon>
        <taxon>Rhizophydiales incertae sedis</taxon>
        <taxon>Batrachochytrium</taxon>
    </lineage>
</organism>
<gene>
    <name evidence="2" type="ORF">BASA50_007763</name>
</gene>
<name>A0ABQ8F947_9FUNG</name>
<dbReference type="InterPro" id="IPR028978">
    <property type="entry name" value="Chorismate_lyase_/UTRA_dom_sf"/>
</dbReference>
<protein>
    <submittedName>
        <fullName evidence="2">Uncharacterized protein</fullName>
    </submittedName>
</protein>
<comment type="caution">
    <text evidence="2">The sequence shown here is derived from an EMBL/GenBank/DDBJ whole genome shotgun (WGS) entry which is preliminary data.</text>
</comment>
<reference evidence="2 3" key="1">
    <citation type="submission" date="2021-02" db="EMBL/GenBank/DDBJ databases">
        <title>Variation within the Batrachochytrium salamandrivorans European outbreak.</title>
        <authorList>
            <person name="Kelly M."/>
            <person name="Pasmans F."/>
            <person name="Shea T.P."/>
            <person name="Munoz J.F."/>
            <person name="Carranza S."/>
            <person name="Cuomo C.A."/>
            <person name="Martel A."/>
        </authorList>
    </citation>
    <scope>NUCLEOTIDE SEQUENCE [LARGE SCALE GENOMIC DNA]</scope>
    <source>
        <strain evidence="2 3">AMFP18/2</strain>
    </source>
</reference>
<keyword evidence="3" id="KW-1185">Reference proteome</keyword>
<feature type="region of interest" description="Disordered" evidence="1">
    <location>
        <begin position="182"/>
        <end position="206"/>
    </location>
</feature>
<dbReference type="EMBL" id="JAFCIX010000365">
    <property type="protein sequence ID" value="KAH6592925.1"/>
    <property type="molecule type" value="Genomic_DNA"/>
</dbReference>
<dbReference type="SUPFAM" id="SSF64288">
    <property type="entry name" value="Chorismate lyase-like"/>
    <property type="match status" value="1"/>
</dbReference>
<dbReference type="Proteomes" id="UP001648503">
    <property type="component" value="Unassembled WGS sequence"/>
</dbReference>
<feature type="compositionally biased region" description="Polar residues" evidence="1">
    <location>
        <begin position="183"/>
        <end position="197"/>
    </location>
</feature>
<evidence type="ECO:0000313" key="3">
    <source>
        <dbReference type="Proteomes" id="UP001648503"/>
    </source>
</evidence>
<dbReference type="Gene3D" id="3.40.1410.10">
    <property type="entry name" value="Chorismate lyase-like"/>
    <property type="match status" value="1"/>
</dbReference>
<evidence type="ECO:0000256" key="1">
    <source>
        <dbReference type="SAM" id="MobiDB-lite"/>
    </source>
</evidence>
<proteinExistence type="predicted"/>
<accession>A0ABQ8F947</accession>
<sequence>MLISTEANAKPALDPVLPGHLGDIMSYKETTAVLDGDYSPLERIVLTANGNLQRILSSYFNTKVTVGIVRNALVQDPLNPDMLKFDREVDIHCLGKLCCNAKSDITVSDAKYIDLIVNKGVGIGQLFRYMNILPEFELLSVCRESDFLIRNYVLESHGIRCIIKESFPNDLFHLIPSSPPDLTHSSSDQSETNQLHLVNSLPPHSI</sequence>
<evidence type="ECO:0000313" key="2">
    <source>
        <dbReference type="EMBL" id="KAH6592925.1"/>
    </source>
</evidence>